<dbReference type="EMBL" id="JACHGV010000002">
    <property type="protein sequence ID" value="MBB6076029.1"/>
    <property type="molecule type" value="Genomic_DNA"/>
</dbReference>
<dbReference type="Proteomes" id="UP000591537">
    <property type="component" value="Unassembled WGS sequence"/>
</dbReference>
<organism evidence="1 2">
    <name type="scientific">Streptomyces paradoxus</name>
    <dbReference type="NCBI Taxonomy" id="66375"/>
    <lineage>
        <taxon>Bacteria</taxon>
        <taxon>Bacillati</taxon>
        <taxon>Actinomycetota</taxon>
        <taxon>Actinomycetes</taxon>
        <taxon>Kitasatosporales</taxon>
        <taxon>Streptomycetaceae</taxon>
        <taxon>Streptomyces</taxon>
    </lineage>
</organism>
<proteinExistence type="predicted"/>
<protein>
    <submittedName>
        <fullName evidence="1">Uncharacterized protein</fullName>
    </submittedName>
</protein>
<accession>A0A7W9T8K0</accession>
<reference evidence="1 2" key="1">
    <citation type="submission" date="2020-08" db="EMBL/GenBank/DDBJ databases">
        <title>Genomic Encyclopedia of Type Strains, Phase IV (KMG-IV): sequencing the most valuable type-strain genomes for metagenomic binning, comparative biology and taxonomic classification.</title>
        <authorList>
            <person name="Goeker M."/>
        </authorList>
    </citation>
    <scope>NUCLEOTIDE SEQUENCE [LARGE SCALE GENOMIC DNA]</scope>
    <source>
        <strain evidence="1 2">DSM 43350</strain>
    </source>
</reference>
<dbReference type="AlphaFoldDB" id="A0A7W9T8K0"/>
<sequence>MRVAGAGMFTYQGDFRGVEPMSTGVRRVNSGPGVDA</sequence>
<evidence type="ECO:0000313" key="1">
    <source>
        <dbReference type="EMBL" id="MBB6076029.1"/>
    </source>
</evidence>
<keyword evidence="2" id="KW-1185">Reference proteome</keyword>
<gene>
    <name evidence="1" type="ORF">HNR57_001917</name>
</gene>
<comment type="caution">
    <text evidence="1">The sequence shown here is derived from an EMBL/GenBank/DDBJ whole genome shotgun (WGS) entry which is preliminary data.</text>
</comment>
<name>A0A7W9T8K0_9ACTN</name>
<evidence type="ECO:0000313" key="2">
    <source>
        <dbReference type="Proteomes" id="UP000591537"/>
    </source>
</evidence>